<dbReference type="Proteomes" id="UP000467841">
    <property type="component" value="Unassembled WGS sequence"/>
</dbReference>
<evidence type="ECO:0000256" key="1">
    <source>
        <dbReference type="ARBA" id="ARBA00004609"/>
    </source>
</evidence>
<dbReference type="InterPro" id="IPR007493">
    <property type="entry name" value="DUF538"/>
</dbReference>
<sequence length="382" mass="41441">MEHSTKTLIITIVITSMLLGFGSSDLAQDREECTNQLVALSPCLPYVGGNAKAPTKDCCGGFGQVITKSVKCVCILIKDKDDPNLGLKFDATLAARLPTACHIKSPNITECISLLHISPNSTLAKEYENLGRIEGNSNTTSPSPTVKKDGPGGGKAEPAKSNGEKKESWPNTLERVMHGNKSQCHSPKMASSSLTLLFFFLFFFLFFLSLFSLSSSLNLRRPISSQSNGFDHLSFSYTTLSSSLNLDHPSSLAADDIHDLLQLYGFPKGLLPGDVKSYTLSDDGDFTVDLITRCYVHFPDQIVFYDKKIAGRLSYGSVKDVQGIQAKEAFFWVPITAMESDPSSGTIVFSVGFVSKTLPASMFENVPSCSTKLNLQASTISI</sequence>
<keyword evidence="8" id="KW-0449">Lipoprotein</keyword>
<evidence type="ECO:0000256" key="3">
    <source>
        <dbReference type="ARBA" id="ARBA00022475"/>
    </source>
</evidence>
<feature type="compositionally biased region" description="Polar residues" evidence="9">
    <location>
        <begin position="135"/>
        <end position="144"/>
    </location>
</feature>
<feature type="transmembrane region" description="Helical" evidence="10">
    <location>
        <begin position="194"/>
        <end position="213"/>
    </location>
</feature>
<dbReference type="Gene3D" id="1.10.110.10">
    <property type="entry name" value="Plant lipid-transfer and hydrophobic proteins"/>
    <property type="match status" value="1"/>
</dbReference>
<comment type="subcellular location">
    <subcellularLocation>
        <location evidence="1">Cell membrane</location>
        <topology evidence="1">Lipid-anchor</topology>
        <topology evidence="1">GPI-anchor</topology>
    </subcellularLocation>
</comment>
<reference evidence="13 15" key="1">
    <citation type="submission" date="2020-01" db="EMBL/GenBank/DDBJ databases">
        <authorList>
            <person name="Mishra B."/>
        </authorList>
    </citation>
    <scope>NUCLEOTIDE SEQUENCE [LARGE SCALE GENOMIC DNA]</scope>
</reference>
<dbReference type="InterPro" id="IPR036312">
    <property type="entry name" value="Bifun_inhib/LTP/seed_sf"/>
</dbReference>
<dbReference type="InterPro" id="IPR036758">
    <property type="entry name" value="At5g01610-like"/>
</dbReference>
<dbReference type="Pfam" id="PF14368">
    <property type="entry name" value="LTP_2"/>
    <property type="match status" value="1"/>
</dbReference>
<dbReference type="InterPro" id="IPR016140">
    <property type="entry name" value="Bifunc_inhib/LTP/seed_store"/>
</dbReference>
<dbReference type="EMBL" id="CACVBM020000177">
    <property type="protein sequence ID" value="CAA7015504.1"/>
    <property type="molecule type" value="Genomic_DNA"/>
</dbReference>
<keyword evidence="3" id="KW-1003">Cell membrane</keyword>
<evidence type="ECO:0000256" key="8">
    <source>
        <dbReference type="ARBA" id="ARBA00023288"/>
    </source>
</evidence>
<keyword evidence="10" id="KW-0812">Transmembrane</keyword>
<evidence type="ECO:0000313" key="13">
    <source>
        <dbReference type="EMBL" id="CAA7015504.1"/>
    </source>
</evidence>
<feature type="region of interest" description="Disordered" evidence="9">
    <location>
        <begin position="133"/>
        <end position="170"/>
    </location>
</feature>
<dbReference type="GO" id="GO:0098552">
    <property type="term" value="C:side of membrane"/>
    <property type="evidence" value="ECO:0007669"/>
    <property type="project" value="UniProtKB-KW"/>
</dbReference>
<gene>
    <name evidence="13" type="ORF">MERR_LOCUS2739</name>
    <name evidence="14" type="ORF">MERR_LOCUS5338</name>
</gene>
<evidence type="ECO:0000259" key="12">
    <source>
        <dbReference type="SMART" id="SM00499"/>
    </source>
</evidence>
<name>A0A6D2HLP1_9BRAS</name>
<dbReference type="SUPFAM" id="SSF47699">
    <property type="entry name" value="Bifunctional inhibitor/lipid-transfer protein/seed storage 2S albumin"/>
    <property type="match status" value="1"/>
</dbReference>
<proteinExistence type="inferred from homology"/>
<keyword evidence="15" id="KW-1185">Reference proteome</keyword>
<organism evidence="13 15">
    <name type="scientific">Microthlaspi erraticum</name>
    <dbReference type="NCBI Taxonomy" id="1685480"/>
    <lineage>
        <taxon>Eukaryota</taxon>
        <taxon>Viridiplantae</taxon>
        <taxon>Streptophyta</taxon>
        <taxon>Embryophyta</taxon>
        <taxon>Tracheophyta</taxon>
        <taxon>Spermatophyta</taxon>
        <taxon>Magnoliopsida</taxon>
        <taxon>eudicotyledons</taxon>
        <taxon>Gunneridae</taxon>
        <taxon>Pentapetalae</taxon>
        <taxon>rosids</taxon>
        <taxon>malvids</taxon>
        <taxon>Brassicales</taxon>
        <taxon>Brassicaceae</taxon>
        <taxon>Coluteocarpeae</taxon>
        <taxon>Microthlaspi</taxon>
    </lineage>
</organism>
<dbReference type="FunFam" id="1.10.110.10:FF:000001">
    <property type="entry name" value="Bifunctional inhibitor/lipid-transfer protein/seed storage 2S albumin superfamily protein"/>
    <property type="match status" value="1"/>
</dbReference>
<keyword evidence="6 10" id="KW-0472">Membrane</keyword>
<dbReference type="Pfam" id="PF04398">
    <property type="entry name" value="DUF538"/>
    <property type="match status" value="1"/>
</dbReference>
<dbReference type="OrthoDB" id="1938537at2759"/>
<dbReference type="PANTHER" id="PTHR31676:SF96">
    <property type="entry name" value="EXPRESSED PROTEIN"/>
    <property type="match status" value="1"/>
</dbReference>
<evidence type="ECO:0000256" key="11">
    <source>
        <dbReference type="SAM" id="SignalP"/>
    </source>
</evidence>
<protein>
    <recommendedName>
        <fullName evidence="12">Bifunctional inhibitor/plant lipid transfer protein/seed storage helical domain-containing protein</fullName>
    </recommendedName>
</protein>
<dbReference type="EMBL" id="CACVBM020000350">
    <property type="protein sequence ID" value="CAA7018103.1"/>
    <property type="molecule type" value="Genomic_DNA"/>
</dbReference>
<dbReference type="AlphaFoldDB" id="A0A6D2HLP1"/>
<feature type="signal peptide" evidence="11">
    <location>
        <begin position="1"/>
        <end position="24"/>
    </location>
</feature>
<dbReference type="SMART" id="SM00499">
    <property type="entry name" value="AAI"/>
    <property type="match status" value="1"/>
</dbReference>
<keyword evidence="4" id="KW-0336">GPI-anchor</keyword>
<evidence type="ECO:0000256" key="6">
    <source>
        <dbReference type="ARBA" id="ARBA00023136"/>
    </source>
</evidence>
<dbReference type="GO" id="GO:0005886">
    <property type="term" value="C:plasma membrane"/>
    <property type="evidence" value="ECO:0007669"/>
    <property type="project" value="UniProtKB-SubCell"/>
</dbReference>
<evidence type="ECO:0000256" key="2">
    <source>
        <dbReference type="ARBA" id="ARBA00009748"/>
    </source>
</evidence>
<comment type="similarity">
    <text evidence="2">Belongs to the plant LTP family.</text>
</comment>
<evidence type="ECO:0000256" key="4">
    <source>
        <dbReference type="ARBA" id="ARBA00022622"/>
    </source>
</evidence>
<feature type="chain" id="PRO_5033535733" description="Bifunctional inhibitor/plant lipid transfer protein/seed storage helical domain-containing protein" evidence="11">
    <location>
        <begin position="25"/>
        <end position="382"/>
    </location>
</feature>
<keyword evidence="7" id="KW-0325">Glycoprotein</keyword>
<dbReference type="Gene3D" id="2.30.240.10">
    <property type="entry name" value="At5g01610-like"/>
    <property type="match status" value="1"/>
</dbReference>
<evidence type="ECO:0000256" key="10">
    <source>
        <dbReference type="SAM" id="Phobius"/>
    </source>
</evidence>
<evidence type="ECO:0000256" key="7">
    <source>
        <dbReference type="ARBA" id="ARBA00023180"/>
    </source>
</evidence>
<evidence type="ECO:0000313" key="15">
    <source>
        <dbReference type="Proteomes" id="UP000467841"/>
    </source>
</evidence>
<evidence type="ECO:0000313" key="14">
    <source>
        <dbReference type="EMBL" id="CAA7018103.1"/>
    </source>
</evidence>
<dbReference type="SUPFAM" id="SSF141562">
    <property type="entry name" value="At5g01610-like"/>
    <property type="match status" value="1"/>
</dbReference>
<keyword evidence="5 11" id="KW-0732">Signal</keyword>
<evidence type="ECO:0000256" key="9">
    <source>
        <dbReference type="SAM" id="MobiDB-lite"/>
    </source>
</evidence>
<evidence type="ECO:0000256" key="5">
    <source>
        <dbReference type="ARBA" id="ARBA00022729"/>
    </source>
</evidence>
<keyword evidence="10" id="KW-1133">Transmembrane helix</keyword>
<accession>A0A6D2HLP1</accession>
<feature type="domain" description="Bifunctional inhibitor/plant lipid transfer protein/seed storage helical" evidence="12">
    <location>
        <begin position="33"/>
        <end position="111"/>
    </location>
</feature>
<dbReference type="PANTHER" id="PTHR31676">
    <property type="entry name" value="T31J12.3 PROTEIN-RELATED"/>
    <property type="match status" value="1"/>
</dbReference>
<dbReference type="CDD" id="cd00010">
    <property type="entry name" value="AAI_LTSS"/>
    <property type="match status" value="1"/>
</dbReference>